<comment type="catalytic activity">
    <reaction evidence="1">
        <text>citrate = oxaloacetate + acetate</text>
        <dbReference type="Rhea" id="RHEA:10760"/>
        <dbReference type="ChEBI" id="CHEBI:16452"/>
        <dbReference type="ChEBI" id="CHEBI:16947"/>
        <dbReference type="ChEBI" id="CHEBI:30089"/>
        <dbReference type="EC" id="4.1.3.6"/>
    </reaction>
</comment>
<dbReference type="EC" id="2.8.3.10" evidence="1"/>
<dbReference type="GO" id="GO:0008815">
    <property type="term" value="F:citrate (pro-3S)-lyase activity"/>
    <property type="evidence" value="ECO:0007669"/>
    <property type="project" value="UniProtKB-UniRule"/>
</dbReference>
<dbReference type="AlphaFoldDB" id="A0A1M7C6U5"/>
<dbReference type="InterPro" id="IPR006472">
    <property type="entry name" value="Citrate_lyase_asu"/>
</dbReference>
<comment type="catalytic activity">
    <reaction evidence="1">
        <text>citrate + acetyl-CoA = (3S)-citryl-CoA + acetate</text>
        <dbReference type="Rhea" id="RHEA:19405"/>
        <dbReference type="ChEBI" id="CHEBI:16947"/>
        <dbReference type="ChEBI" id="CHEBI:30089"/>
        <dbReference type="ChEBI" id="CHEBI:57288"/>
        <dbReference type="ChEBI" id="CHEBI:57321"/>
        <dbReference type="EC" id="2.8.3.10"/>
    </reaction>
</comment>
<proteinExistence type="predicted"/>
<evidence type="ECO:0000256" key="1">
    <source>
        <dbReference type="PIRNR" id="PIRNR009451"/>
    </source>
</evidence>
<protein>
    <recommendedName>
        <fullName evidence="1">Citrate lyase alpha chain</fullName>
        <shortName evidence="1">Citrase alpha chain</shortName>
        <ecNumber evidence="1">2.8.3.10</ecNumber>
        <ecNumber evidence="1">4.1.3.6</ecNumber>
    </recommendedName>
    <alternativeName>
        <fullName evidence="1">Citrate (pro-3S)-lyase alpha chain</fullName>
    </alternativeName>
    <alternativeName>
        <fullName evidence="1">Citrate CoA-transferase subunit</fullName>
    </alternativeName>
</protein>
<dbReference type="GO" id="GO:0005737">
    <property type="term" value="C:cytoplasm"/>
    <property type="evidence" value="ECO:0007669"/>
    <property type="project" value="UniProtKB-SubCell"/>
</dbReference>
<dbReference type="NCBIfam" id="TIGR01584">
    <property type="entry name" value="citF"/>
    <property type="match status" value="1"/>
</dbReference>
<dbReference type="GO" id="GO:0006084">
    <property type="term" value="P:acetyl-CoA metabolic process"/>
    <property type="evidence" value="ECO:0007669"/>
    <property type="project" value="UniProtKB-UniRule"/>
</dbReference>
<dbReference type="GO" id="GO:0008814">
    <property type="term" value="F:citrate CoA-transferase activity"/>
    <property type="evidence" value="ECO:0007669"/>
    <property type="project" value="UniProtKB-UniRule"/>
</dbReference>
<organism evidence="2 3">
    <name type="scientific">Roseovarius litoreus</name>
    <dbReference type="NCBI Taxonomy" id="1155722"/>
    <lineage>
        <taxon>Bacteria</taxon>
        <taxon>Pseudomonadati</taxon>
        <taxon>Pseudomonadota</taxon>
        <taxon>Alphaproteobacteria</taxon>
        <taxon>Rhodobacterales</taxon>
        <taxon>Roseobacteraceae</taxon>
        <taxon>Roseovarius</taxon>
    </lineage>
</organism>
<dbReference type="RefSeq" id="WP_149778443.1">
    <property type="nucleotide sequence ID" value="NZ_FRCB01000002.1"/>
</dbReference>
<keyword evidence="1" id="KW-0963">Cytoplasm</keyword>
<evidence type="ECO:0000313" key="3">
    <source>
        <dbReference type="Proteomes" id="UP000322545"/>
    </source>
</evidence>
<dbReference type="InterPro" id="IPR037171">
    <property type="entry name" value="NagB/RpiA_transferase-like"/>
</dbReference>
<dbReference type="PANTHER" id="PTHR40596:SF1">
    <property type="entry name" value="CITRATE LYASE ALPHA CHAIN"/>
    <property type="match status" value="1"/>
</dbReference>
<evidence type="ECO:0000313" key="2">
    <source>
        <dbReference type="EMBL" id="SHL62856.1"/>
    </source>
</evidence>
<dbReference type="Proteomes" id="UP000322545">
    <property type="component" value="Unassembled WGS sequence"/>
</dbReference>
<dbReference type="SUPFAM" id="SSF100950">
    <property type="entry name" value="NagB/RpiA/CoA transferase-like"/>
    <property type="match status" value="2"/>
</dbReference>
<dbReference type="EC" id="4.1.3.6" evidence="1"/>
<dbReference type="EMBL" id="FRCB01000002">
    <property type="protein sequence ID" value="SHL62856.1"/>
    <property type="molecule type" value="Genomic_DNA"/>
</dbReference>
<dbReference type="PANTHER" id="PTHR40596">
    <property type="entry name" value="CITRATE LYASE ALPHA CHAIN"/>
    <property type="match status" value="1"/>
</dbReference>
<gene>
    <name evidence="2" type="ORF">SAMN05443432_10251</name>
</gene>
<keyword evidence="1 2" id="KW-0808">Transferase</keyword>
<reference evidence="2 3" key="1">
    <citation type="submission" date="2016-11" db="EMBL/GenBank/DDBJ databases">
        <authorList>
            <person name="Varghese N."/>
            <person name="Submissions S."/>
        </authorList>
    </citation>
    <scope>NUCLEOTIDE SEQUENCE [LARGE SCALE GENOMIC DNA]</scope>
    <source>
        <strain evidence="2 3">DSM 28249</strain>
    </source>
</reference>
<keyword evidence="1 2" id="KW-0456">Lyase</keyword>
<dbReference type="PIRSF" id="PIRSF009451">
    <property type="entry name" value="Citrt_lyas_alpha"/>
    <property type="match status" value="1"/>
</dbReference>
<dbReference type="Gene3D" id="3.40.1080.10">
    <property type="entry name" value="Glutaconate Coenzyme A-transferase"/>
    <property type="match status" value="2"/>
</dbReference>
<name>A0A1M7C6U5_9RHOB</name>
<keyword evidence="3" id="KW-1185">Reference proteome</keyword>
<dbReference type="Pfam" id="PF04223">
    <property type="entry name" value="CitF"/>
    <property type="match status" value="1"/>
</dbReference>
<sequence length="499" mass="50890">MRDLPEQIEGYGAVRAHDDGTGPAPCRSKLLADLDAAIAACELSDGATVSFHHHLRNGDAVLNMVLDRLAARGLKNLHVAATSIFPVHAPLVGHIRAGTVTRLSASFISGPVGEAISHGLVPHPVVLRTHGGRARALDMGELQVDAAFVAAPAADEMGNLSGRVGPTACGTLGYPLTDVEVARRVIAVTDTLVPFPAPAIDIPQGKVHHVVAVDRIGDPTGIASGTTTPATDPVSTRIGDTAAAVIAASGLLADGFSFQTGAGGISLCTAAAVGRLMTDQGVTGSFCAGGITGFHVDMLNAGLFRALMDVQCFDLAAVRSYQSDPRHQMMSAATYAAPHIGGAVVDRVDAVVLGAAEVDLAFNVNVTTKAGGIVIGGSGGHADTAAGARLTILTTRLTAAGFPKIVPHVGTLTTPGATVDVVVTDHGIAVNPLRPALTERLHAAGLALCGIETLCDQAARLATRPAPPNPSGRIVAVSEYRDGSVTDVIRQIEDGHTNA</sequence>
<comment type="subcellular location">
    <subcellularLocation>
        <location evidence="1">Cytoplasm</location>
    </subcellularLocation>
</comment>
<accession>A0A1M7C6U5</accession>
<dbReference type="GO" id="GO:0009346">
    <property type="term" value="C:ATP-independent citrate lyase complex"/>
    <property type="evidence" value="ECO:0007669"/>
    <property type="project" value="UniProtKB-UniRule"/>
</dbReference>